<organism evidence="3 5">
    <name type="scientific">Venturia inaequalis</name>
    <name type="common">Apple scab fungus</name>
    <dbReference type="NCBI Taxonomy" id="5025"/>
    <lineage>
        <taxon>Eukaryota</taxon>
        <taxon>Fungi</taxon>
        <taxon>Dikarya</taxon>
        <taxon>Ascomycota</taxon>
        <taxon>Pezizomycotina</taxon>
        <taxon>Dothideomycetes</taxon>
        <taxon>Pleosporomycetidae</taxon>
        <taxon>Venturiales</taxon>
        <taxon>Venturiaceae</taxon>
        <taxon>Venturia</taxon>
    </lineage>
</organism>
<evidence type="ECO:0000259" key="2">
    <source>
        <dbReference type="Pfam" id="PF24864"/>
    </source>
</evidence>
<evidence type="ECO:0000256" key="1">
    <source>
        <dbReference type="SAM" id="MobiDB-lite"/>
    </source>
</evidence>
<dbReference type="PANTHER" id="PTHR42085:SF1">
    <property type="entry name" value="F-BOX DOMAIN-CONTAINING PROTEIN"/>
    <property type="match status" value="1"/>
</dbReference>
<evidence type="ECO:0000313" key="6">
    <source>
        <dbReference type="Proteomes" id="UP000490939"/>
    </source>
</evidence>
<dbReference type="InterPro" id="IPR056632">
    <property type="entry name" value="DUF7730"/>
</dbReference>
<feature type="compositionally biased region" description="Low complexity" evidence="1">
    <location>
        <begin position="33"/>
        <end position="45"/>
    </location>
</feature>
<keyword evidence="6" id="KW-1185">Reference proteome</keyword>
<dbReference type="PANTHER" id="PTHR42085">
    <property type="entry name" value="F-BOX DOMAIN-CONTAINING PROTEIN"/>
    <property type="match status" value="1"/>
</dbReference>
<feature type="domain" description="DUF7730" evidence="2">
    <location>
        <begin position="120"/>
        <end position="171"/>
    </location>
</feature>
<sequence length="322" mass="36107">MTTIMTTHGQPAHPDFDGEGDIVMSDGPQDLIATSPSTTPSSYASSRHEDTDNDMPTTTRTPRGSGAGLHNIPDKQAPPTKPELFTLPRELRERIYTYALSTSHTIPWPSLNLRTHLSPQLLRTCKMIYAEAAPVLYSQNRFQFTHPSDANMFLYSHNPHLIRQNVKKVCLVIKDHRDVRNLWTFWLSSTMATRSLATDYPNLTNLDVRLRSDLIRTLNGDLIDRYKRWLGDRALRDIDGALKETVVKGCAVTIVAHTKLATADLKVLVEAFPEGSSPSSEALRRAQHRERGIVFRSGVLPMEMCEVALEIEASEHTRVVGP</sequence>
<dbReference type="AlphaFoldDB" id="A0A8H3UZ07"/>
<comment type="caution">
    <text evidence="3">The sequence shown here is derived from an EMBL/GenBank/DDBJ whole genome shotgun (WGS) entry which is preliminary data.</text>
</comment>
<feature type="region of interest" description="Disordered" evidence="1">
    <location>
        <begin position="1"/>
        <end position="82"/>
    </location>
</feature>
<evidence type="ECO:0000313" key="5">
    <source>
        <dbReference type="Proteomes" id="UP000433883"/>
    </source>
</evidence>
<accession>A0A8H3UZ07</accession>
<protein>
    <recommendedName>
        <fullName evidence="2">DUF7730 domain-containing protein</fullName>
    </recommendedName>
</protein>
<dbReference type="Proteomes" id="UP000490939">
    <property type="component" value="Unassembled WGS sequence"/>
</dbReference>
<reference evidence="3 5" key="1">
    <citation type="submission" date="2019-11" db="EMBL/GenBank/DDBJ databases">
        <title>Venturia inaequalis Genome Resource.</title>
        <authorList>
            <person name="Lichtner F.J."/>
        </authorList>
    </citation>
    <scope>NUCLEOTIDE SEQUENCE [LARGE SCALE GENOMIC DNA]</scope>
    <source>
        <strain evidence="3">Bline_iso_100314</strain>
        <strain evidence="4 6">DMI_063113</strain>
    </source>
</reference>
<dbReference type="Pfam" id="PF24864">
    <property type="entry name" value="DUF7730"/>
    <property type="match status" value="1"/>
</dbReference>
<proteinExistence type="predicted"/>
<name>A0A8H3UZ07_VENIN</name>
<evidence type="ECO:0000313" key="4">
    <source>
        <dbReference type="EMBL" id="KAE9994365.1"/>
    </source>
</evidence>
<dbReference type="EMBL" id="WNWQ01000133">
    <property type="protein sequence ID" value="KAE9977344.1"/>
    <property type="molecule type" value="Genomic_DNA"/>
</dbReference>
<gene>
    <name evidence="3" type="ORF">BLS_001476</name>
    <name evidence="4" type="ORF">EG327_010805</name>
</gene>
<dbReference type="EMBL" id="WNWR01000008">
    <property type="protein sequence ID" value="KAE9994365.1"/>
    <property type="molecule type" value="Genomic_DNA"/>
</dbReference>
<dbReference type="InterPro" id="IPR038883">
    <property type="entry name" value="AN11006-like"/>
</dbReference>
<dbReference type="Proteomes" id="UP000433883">
    <property type="component" value="Unassembled WGS sequence"/>
</dbReference>
<evidence type="ECO:0000313" key="3">
    <source>
        <dbReference type="EMBL" id="KAE9977344.1"/>
    </source>
</evidence>